<name>A0A9D4E3N9_DREPO</name>
<gene>
    <name evidence="1" type="ORF">DPMN_172878</name>
</gene>
<reference evidence="1" key="2">
    <citation type="submission" date="2020-11" db="EMBL/GenBank/DDBJ databases">
        <authorList>
            <person name="McCartney M.A."/>
            <person name="Auch B."/>
            <person name="Kono T."/>
            <person name="Mallez S."/>
            <person name="Becker A."/>
            <person name="Gohl D.M."/>
            <person name="Silverstein K.A.T."/>
            <person name="Koren S."/>
            <person name="Bechman K.B."/>
            <person name="Herman A."/>
            <person name="Abrahante J.E."/>
            <person name="Garbe J."/>
        </authorList>
    </citation>
    <scope>NUCLEOTIDE SEQUENCE</scope>
    <source>
        <strain evidence="1">Duluth1</strain>
        <tissue evidence="1">Whole animal</tissue>
    </source>
</reference>
<sequence length="58" mass="6484">MLSMLTPYDKFSGSCNIIEIFINMGVKCFSSGPSPLVTECDYRLSKEVTRSKVKMSVN</sequence>
<accession>A0A9D4E3N9</accession>
<keyword evidence="2" id="KW-1185">Reference proteome</keyword>
<reference evidence="1" key="1">
    <citation type="journal article" date="2019" name="bioRxiv">
        <title>The Genome of the Zebra Mussel, Dreissena polymorpha: A Resource for Invasive Species Research.</title>
        <authorList>
            <person name="McCartney M.A."/>
            <person name="Auch B."/>
            <person name="Kono T."/>
            <person name="Mallez S."/>
            <person name="Zhang Y."/>
            <person name="Obille A."/>
            <person name="Becker A."/>
            <person name="Abrahante J.E."/>
            <person name="Garbe J."/>
            <person name="Badalamenti J.P."/>
            <person name="Herman A."/>
            <person name="Mangelson H."/>
            <person name="Liachko I."/>
            <person name="Sullivan S."/>
            <person name="Sone E.D."/>
            <person name="Koren S."/>
            <person name="Silverstein K.A.T."/>
            <person name="Beckman K.B."/>
            <person name="Gohl D.M."/>
        </authorList>
    </citation>
    <scope>NUCLEOTIDE SEQUENCE</scope>
    <source>
        <strain evidence="1">Duluth1</strain>
        <tissue evidence="1">Whole animal</tissue>
    </source>
</reference>
<evidence type="ECO:0000313" key="2">
    <source>
        <dbReference type="Proteomes" id="UP000828390"/>
    </source>
</evidence>
<protein>
    <submittedName>
        <fullName evidence="1">Uncharacterized protein</fullName>
    </submittedName>
</protein>
<dbReference type="AlphaFoldDB" id="A0A9D4E3N9"/>
<proteinExistence type="predicted"/>
<evidence type="ECO:0000313" key="1">
    <source>
        <dbReference type="EMBL" id="KAH3771554.1"/>
    </source>
</evidence>
<dbReference type="EMBL" id="JAIWYP010000009">
    <property type="protein sequence ID" value="KAH3771554.1"/>
    <property type="molecule type" value="Genomic_DNA"/>
</dbReference>
<comment type="caution">
    <text evidence="1">The sequence shown here is derived from an EMBL/GenBank/DDBJ whole genome shotgun (WGS) entry which is preliminary data.</text>
</comment>
<organism evidence="1 2">
    <name type="scientific">Dreissena polymorpha</name>
    <name type="common">Zebra mussel</name>
    <name type="synonym">Mytilus polymorpha</name>
    <dbReference type="NCBI Taxonomy" id="45954"/>
    <lineage>
        <taxon>Eukaryota</taxon>
        <taxon>Metazoa</taxon>
        <taxon>Spiralia</taxon>
        <taxon>Lophotrochozoa</taxon>
        <taxon>Mollusca</taxon>
        <taxon>Bivalvia</taxon>
        <taxon>Autobranchia</taxon>
        <taxon>Heteroconchia</taxon>
        <taxon>Euheterodonta</taxon>
        <taxon>Imparidentia</taxon>
        <taxon>Neoheterodontei</taxon>
        <taxon>Myida</taxon>
        <taxon>Dreissenoidea</taxon>
        <taxon>Dreissenidae</taxon>
        <taxon>Dreissena</taxon>
    </lineage>
</organism>
<dbReference type="Proteomes" id="UP000828390">
    <property type="component" value="Unassembled WGS sequence"/>
</dbReference>